<evidence type="ECO:0000313" key="13">
    <source>
        <dbReference type="EMBL" id="MCE7508255.1"/>
    </source>
</evidence>
<evidence type="ECO:0000256" key="4">
    <source>
        <dbReference type="ARBA" id="ARBA00022679"/>
    </source>
</evidence>
<gene>
    <name evidence="11 13" type="primary">mtgA</name>
    <name evidence="13" type="ORF">LZG35_06360</name>
</gene>
<keyword evidence="9 11" id="KW-0472">Membrane</keyword>
<protein>
    <recommendedName>
        <fullName evidence="11">Biosynthetic peptidoglycan transglycosylase</fullName>
        <ecNumber evidence="11">2.4.99.28</ecNumber>
    </recommendedName>
    <alternativeName>
        <fullName evidence="11">Glycan polymerase</fullName>
    </alternativeName>
    <alternativeName>
        <fullName evidence="11">Peptidoglycan glycosyltransferase MtgA</fullName>
        <shortName evidence="11">PGT</shortName>
    </alternativeName>
</protein>
<dbReference type="SUPFAM" id="SSF53955">
    <property type="entry name" value="Lysozyme-like"/>
    <property type="match status" value="1"/>
</dbReference>
<dbReference type="PANTHER" id="PTHR30400">
    <property type="entry name" value="MONOFUNCTIONAL BIOSYNTHETIC PEPTIDOGLYCAN TRANSGLYCOSYLASE"/>
    <property type="match status" value="1"/>
</dbReference>
<comment type="function">
    <text evidence="11">Peptidoglycan polymerase that catalyzes glycan chain elongation from lipid-linked precursors.</text>
</comment>
<keyword evidence="6 11" id="KW-0133">Cell shape</keyword>
<dbReference type="InterPro" id="IPR023346">
    <property type="entry name" value="Lysozyme-like_dom_sf"/>
</dbReference>
<accession>A0A9Q3W414</accession>
<dbReference type="InterPro" id="IPR036950">
    <property type="entry name" value="PBP_transglycosylase"/>
</dbReference>
<dbReference type="AlphaFoldDB" id="A0A9Q3W414"/>
<dbReference type="InterPro" id="IPR001264">
    <property type="entry name" value="Glyco_trans_51"/>
</dbReference>
<dbReference type="Gene3D" id="1.10.3810.10">
    <property type="entry name" value="Biosynthetic peptidoglycan transglycosylase-like"/>
    <property type="match status" value="1"/>
</dbReference>
<keyword evidence="3 11" id="KW-0328">Glycosyltransferase</keyword>
<comment type="catalytic activity">
    <reaction evidence="11">
        <text>[GlcNAc-(1-&gt;4)-Mur2Ac(oyl-L-Ala-gamma-D-Glu-L-Lys-D-Ala-D-Ala)](n)-di-trans,octa-cis-undecaprenyl diphosphate + beta-D-GlcNAc-(1-&gt;4)-Mur2Ac(oyl-L-Ala-gamma-D-Glu-L-Lys-D-Ala-D-Ala)-di-trans,octa-cis-undecaprenyl diphosphate = [GlcNAc-(1-&gt;4)-Mur2Ac(oyl-L-Ala-gamma-D-Glu-L-Lys-D-Ala-D-Ala)](n+1)-di-trans,octa-cis-undecaprenyl diphosphate + di-trans,octa-cis-undecaprenyl diphosphate + H(+)</text>
        <dbReference type="Rhea" id="RHEA:23708"/>
        <dbReference type="Rhea" id="RHEA-COMP:9602"/>
        <dbReference type="Rhea" id="RHEA-COMP:9603"/>
        <dbReference type="ChEBI" id="CHEBI:15378"/>
        <dbReference type="ChEBI" id="CHEBI:58405"/>
        <dbReference type="ChEBI" id="CHEBI:60033"/>
        <dbReference type="ChEBI" id="CHEBI:78435"/>
        <dbReference type="EC" id="2.4.99.28"/>
    </reaction>
</comment>
<dbReference type="GeneID" id="94688415"/>
<evidence type="ECO:0000256" key="9">
    <source>
        <dbReference type="ARBA" id="ARBA00023136"/>
    </source>
</evidence>
<evidence type="ECO:0000256" key="10">
    <source>
        <dbReference type="ARBA" id="ARBA00023316"/>
    </source>
</evidence>
<dbReference type="GO" id="GO:0009252">
    <property type="term" value="P:peptidoglycan biosynthetic process"/>
    <property type="evidence" value="ECO:0007669"/>
    <property type="project" value="UniProtKB-UniRule"/>
</dbReference>
<dbReference type="GO" id="GO:0005886">
    <property type="term" value="C:plasma membrane"/>
    <property type="evidence" value="ECO:0007669"/>
    <property type="project" value="UniProtKB-SubCell"/>
</dbReference>
<dbReference type="GO" id="GO:0008360">
    <property type="term" value="P:regulation of cell shape"/>
    <property type="evidence" value="ECO:0007669"/>
    <property type="project" value="UniProtKB-KW"/>
</dbReference>
<dbReference type="EC" id="2.4.99.28" evidence="11"/>
<keyword evidence="4 11" id="KW-0808">Transferase</keyword>
<evidence type="ECO:0000256" key="11">
    <source>
        <dbReference type="HAMAP-Rule" id="MF_00766"/>
    </source>
</evidence>
<dbReference type="GO" id="GO:0016763">
    <property type="term" value="F:pentosyltransferase activity"/>
    <property type="evidence" value="ECO:0007669"/>
    <property type="project" value="InterPro"/>
</dbReference>
<dbReference type="RefSeq" id="WP_022993624.1">
    <property type="nucleotide sequence ID" value="NZ_CP012331.1"/>
</dbReference>
<dbReference type="InterPro" id="IPR011812">
    <property type="entry name" value="Pep_trsgly"/>
</dbReference>
<dbReference type="PANTHER" id="PTHR30400:SF0">
    <property type="entry name" value="BIOSYNTHETIC PEPTIDOGLYCAN TRANSGLYCOSYLASE"/>
    <property type="match status" value="1"/>
</dbReference>
<evidence type="ECO:0000256" key="1">
    <source>
        <dbReference type="ARBA" id="ARBA00022475"/>
    </source>
</evidence>
<evidence type="ECO:0000256" key="5">
    <source>
        <dbReference type="ARBA" id="ARBA00022692"/>
    </source>
</evidence>
<name>A0A9Q3W414_9GAMM</name>
<comment type="similarity">
    <text evidence="11">Belongs to the glycosyltransferase 51 family.</text>
</comment>
<dbReference type="Pfam" id="PF00912">
    <property type="entry name" value="Transgly"/>
    <property type="match status" value="1"/>
</dbReference>
<feature type="domain" description="Glycosyl transferase family 51" evidence="12">
    <location>
        <begin position="51"/>
        <end position="214"/>
    </location>
</feature>
<dbReference type="NCBIfam" id="TIGR02070">
    <property type="entry name" value="mono_pep_trsgly"/>
    <property type="match status" value="1"/>
</dbReference>
<dbReference type="Proteomes" id="UP001107961">
    <property type="component" value="Unassembled WGS sequence"/>
</dbReference>
<keyword evidence="14" id="KW-1185">Reference proteome</keyword>
<evidence type="ECO:0000259" key="12">
    <source>
        <dbReference type="Pfam" id="PF00912"/>
    </source>
</evidence>
<keyword evidence="7 11" id="KW-0573">Peptidoglycan synthesis</keyword>
<evidence type="ECO:0000256" key="8">
    <source>
        <dbReference type="ARBA" id="ARBA00022989"/>
    </source>
</evidence>
<sequence length="224" mass="25583">MKRFFLSLLGLAVIVVLGTQLWFLGQVLYLRAYNPQNTAFMERSRQHGTVQYLWRDYDQIATDLKRAVLVSEDARFVEHIGFDWRGIRHAIERNRKAGRPVAGGSTITQQLAKNLFLNSDRSYWRKGQEALIALMLEATMSKQRILELYLNTAQWGNRIFGAEAAARHYFGISAASLGPAQAAQLAAMLPRPSYYDVRGVTDYVHQRTQWIQNQLPLVALPDRS</sequence>
<dbReference type="GO" id="GO:0009274">
    <property type="term" value="C:peptidoglycan-based cell wall"/>
    <property type="evidence" value="ECO:0007669"/>
    <property type="project" value="InterPro"/>
</dbReference>
<evidence type="ECO:0000256" key="7">
    <source>
        <dbReference type="ARBA" id="ARBA00022984"/>
    </source>
</evidence>
<keyword evidence="10 11" id="KW-0961">Cell wall biogenesis/degradation</keyword>
<comment type="caution">
    <text evidence="13">The sequence shown here is derived from an EMBL/GenBank/DDBJ whole genome shotgun (WGS) entry which is preliminary data.</text>
</comment>
<dbReference type="KEGG" id="axe:P40_19120"/>
<keyword evidence="2 11" id="KW-0997">Cell inner membrane</keyword>
<evidence type="ECO:0000256" key="3">
    <source>
        <dbReference type="ARBA" id="ARBA00022676"/>
    </source>
</evidence>
<dbReference type="HAMAP" id="MF_00766">
    <property type="entry name" value="PGT_MtgA"/>
    <property type="match status" value="1"/>
</dbReference>
<organism evidence="13 14">
    <name type="scientific">Alloalcanivorax xenomutans</name>
    <dbReference type="NCBI Taxonomy" id="1094342"/>
    <lineage>
        <taxon>Bacteria</taxon>
        <taxon>Pseudomonadati</taxon>
        <taxon>Pseudomonadota</taxon>
        <taxon>Gammaproteobacteria</taxon>
        <taxon>Oceanospirillales</taxon>
        <taxon>Alcanivoracaceae</taxon>
        <taxon>Alloalcanivorax</taxon>
    </lineage>
</organism>
<dbReference type="GO" id="GO:0071555">
    <property type="term" value="P:cell wall organization"/>
    <property type="evidence" value="ECO:0007669"/>
    <property type="project" value="UniProtKB-KW"/>
</dbReference>
<dbReference type="GO" id="GO:0008955">
    <property type="term" value="F:peptidoglycan glycosyltransferase activity"/>
    <property type="evidence" value="ECO:0007669"/>
    <property type="project" value="UniProtKB-UniRule"/>
</dbReference>
<proteinExistence type="inferred from homology"/>
<keyword evidence="5 11" id="KW-0812">Transmembrane</keyword>
<keyword evidence="1 11" id="KW-1003">Cell membrane</keyword>
<evidence type="ECO:0000256" key="6">
    <source>
        <dbReference type="ARBA" id="ARBA00022960"/>
    </source>
</evidence>
<evidence type="ECO:0000313" key="14">
    <source>
        <dbReference type="Proteomes" id="UP001107961"/>
    </source>
</evidence>
<comment type="subcellular location">
    <subcellularLocation>
        <location evidence="11">Cell inner membrane</location>
        <topology evidence="11">Single-pass membrane protein</topology>
    </subcellularLocation>
</comment>
<evidence type="ECO:0000256" key="2">
    <source>
        <dbReference type="ARBA" id="ARBA00022519"/>
    </source>
</evidence>
<keyword evidence="8 11" id="KW-1133">Transmembrane helix</keyword>
<dbReference type="EMBL" id="JAJVKT010000006">
    <property type="protein sequence ID" value="MCE7508255.1"/>
    <property type="molecule type" value="Genomic_DNA"/>
</dbReference>
<comment type="pathway">
    <text evidence="11">Cell wall biogenesis; peptidoglycan biosynthesis.</text>
</comment>
<reference evidence="13" key="1">
    <citation type="submission" date="2022-01" db="EMBL/GenBank/DDBJ databases">
        <authorList>
            <person name="Karlyshev A.V."/>
            <person name="Jaspars M."/>
        </authorList>
    </citation>
    <scope>NUCLEOTIDE SEQUENCE</scope>
    <source>
        <strain evidence="13">AGSA3-2</strain>
    </source>
</reference>